<comment type="caution">
    <text evidence="3">The sequence shown here is derived from an EMBL/GenBank/DDBJ whole genome shotgun (WGS) entry which is preliminary data.</text>
</comment>
<feature type="region of interest" description="Disordered" evidence="1">
    <location>
        <begin position="160"/>
        <end position="191"/>
    </location>
</feature>
<evidence type="ECO:0008006" key="5">
    <source>
        <dbReference type="Google" id="ProtNLM"/>
    </source>
</evidence>
<dbReference type="AlphaFoldDB" id="A0A6N9H945"/>
<proteinExistence type="predicted"/>
<organism evidence="3 4">
    <name type="scientific">Brevibacterium rongguiense</name>
    <dbReference type="NCBI Taxonomy" id="2695267"/>
    <lineage>
        <taxon>Bacteria</taxon>
        <taxon>Bacillati</taxon>
        <taxon>Actinomycetota</taxon>
        <taxon>Actinomycetes</taxon>
        <taxon>Micrococcales</taxon>
        <taxon>Brevibacteriaceae</taxon>
        <taxon>Brevibacterium</taxon>
    </lineage>
</organism>
<feature type="compositionally biased region" description="Acidic residues" evidence="1">
    <location>
        <begin position="182"/>
        <end position="191"/>
    </location>
</feature>
<evidence type="ECO:0000256" key="2">
    <source>
        <dbReference type="SAM" id="SignalP"/>
    </source>
</evidence>
<protein>
    <recommendedName>
        <fullName evidence="5">DNA modification methylase</fullName>
    </recommendedName>
</protein>
<evidence type="ECO:0000313" key="3">
    <source>
        <dbReference type="EMBL" id="MYM20495.1"/>
    </source>
</evidence>
<evidence type="ECO:0000256" key="1">
    <source>
        <dbReference type="SAM" id="MobiDB-lite"/>
    </source>
</evidence>
<name>A0A6N9H945_9MICO</name>
<dbReference type="Proteomes" id="UP000469215">
    <property type="component" value="Unassembled WGS sequence"/>
</dbReference>
<keyword evidence="2" id="KW-0732">Signal</keyword>
<keyword evidence="4" id="KW-1185">Reference proteome</keyword>
<feature type="chain" id="PRO_5026691038" description="DNA modification methylase" evidence="2">
    <location>
        <begin position="25"/>
        <end position="191"/>
    </location>
</feature>
<sequence length="191" mass="19607">MKRPFRAALAAAAVALALPVTGCAALISPQQTHEYQYNGGDGAGTSLDGVDVRGLLLISNDEGKSQLFYTIVNTSQQSARVDISVGSVNRSETVAAGKTVIQDPKNAKSQSKKELIVSGLDAKPGELTDVAVTINGTKQEVPTQVLDGSLWYYKTLAPSDAPASTAPVPSGSATSGAQDSAGAEDEATADQ</sequence>
<evidence type="ECO:0000313" key="4">
    <source>
        <dbReference type="Proteomes" id="UP000469215"/>
    </source>
</evidence>
<gene>
    <name evidence="3" type="ORF">GSY69_11090</name>
</gene>
<dbReference type="EMBL" id="WWEQ01000055">
    <property type="protein sequence ID" value="MYM20495.1"/>
    <property type="molecule type" value="Genomic_DNA"/>
</dbReference>
<accession>A0A6N9H945</accession>
<dbReference type="RefSeq" id="WP_160953910.1">
    <property type="nucleotide sequence ID" value="NZ_WWEQ01000055.1"/>
</dbReference>
<reference evidence="3 4" key="1">
    <citation type="submission" date="2020-01" db="EMBL/GenBank/DDBJ databases">
        <authorList>
            <person name="Deng T."/>
        </authorList>
    </citation>
    <scope>NUCLEOTIDE SEQUENCE [LARGE SCALE GENOMIC DNA]</scope>
    <source>
        <strain evidence="3 4">5221</strain>
    </source>
</reference>
<feature type="signal peptide" evidence="2">
    <location>
        <begin position="1"/>
        <end position="24"/>
    </location>
</feature>